<dbReference type="PANTHER" id="PTHR48112">
    <property type="entry name" value="HIGH MOBILITY GROUP PROTEIN DSP1"/>
    <property type="match status" value="1"/>
</dbReference>
<dbReference type="InterPro" id="IPR050342">
    <property type="entry name" value="HMGB"/>
</dbReference>
<protein>
    <recommendedName>
        <fullName evidence="4">HMG box domain-containing protein</fullName>
    </recommendedName>
</protein>
<accession>A0AB34JUB7</accession>
<gene>
    <name evidence="5" type="ORF">AB1Y20_020307</name>
</gene>
<feature type="compositionally biased region" description="Basic and acidic residues" evidence="3">
    <location>
        <begin position="376"/>
        <end position="386"/>
    </location>
</feature>
<feature type="region of interest" description="Disordered" evidence="3">
    <location>
        <begin position="1"/>
        <end position="40"/>
    </location>
</feature>
<keyword evidence="6" id="KW-1185">Reference proteome</keyword>
<dbReference type="PROSITE" id="PS50118">
    <property type="entry name" value="HMG_BOX_2"/>
    <property type="match status" value="2"/>
</dbReference>
<proteinExistence type="predicted"/>
<feature type="region of interest" description="Disordered" evidence="3">
    <location>
        <begin position="289"/>
        <end position="333"/>
    </location>
</feature>
<dbReference type="InterPro" id="IPR009071">
    <property type="entry name" value="HMG_box_dom"/>
</dbReference>
<feature type="DNA-binding region" description="HMG box" evidence="2">
    <location>
        <begin position="33"/>
        <end position="101"/>
    </location>
</feature>
<dbReference type="AlphaFoldDB" id="A0AB34JUB7"/>
<name>A0AB34JUB7_PRYPA</name>
<feature type="region of interest" description="Disordered" evidence="3">
    <location>
        <begin position="376"/>
        <end position="409"/>
    </location>
</feature>
<dbReference type="GO" id="GO:0005634">
    <property type="term" value="C:nucleus"/>
    <property type="evidence" value="ECO:0007669"/>
    <property type="project" value="UniProtKB-UniRule"/>
</dbReference>
<dbReference type="EMBL" id="JBGBPQ010000004">
    <property type="protein sequence ID" value="KAL1525450.1"/>
    <property type="molecule type" value="Genomic_DNA"/>
</dbReference>
<organism evidence="5 6">
    <name type="scientific">Prymnesium parvum</name>
    <name type="common">Toxic golden alga</name>
    <dbReference type="NCBI Taxonomy" id="97485"/>
    <lineage>
        <taxon>Eukaryota</taxon>
        <taxon>Haptista</taxon>
        <taxon>Haptophyta</taxon>
        <taxon>Prymnesiophyceae</taxon>
        <taxon>Prymnesiales</taxon>
        <taxon>Prymnesiaceae</taxon>
        <taxon>Prymnesium</taxon>
    </lineage>
</organism>
<dbReference type="SMART" id="SM00398">
    <property type="entry name" value="HMG"/>
    <property type="match status" value="2"/>
</dbReference>
<dbReference type="Gene3D" id="1.10.30.10">
    <property type="entry name" value="High mobility group box domain"/>
    <property type="match status" value="2"/>
</dbReference>
<feature type="domain" description="HMG box" evidence="4">
    <location>
        <begin position="33"/>
        <end position="101"/>
    </location>
</feature>
<reference evidence="5 6" key="1">
    <citation type="journal article" date="2024" name="Science">
        <title>Giant polyketide synthase enzymes in the biosynthesis of giant marine polyether toxins.</title>
        <authorList>
            <person name="Fallon T.R."/>
            <person name="Shende V.V."/>
            <person name="Wierzbicki I.H."/>
            <person name="Pendleton A.L."/>
            <person name="Watervoot N.F."/>
            <person name="Auber R.P."/>
            <person name="Gonzalez D.J."/>
            <person name="Wisecaver J.H."/>
            <person name="Moore B.S."/>
        </authorList>
    </citation>
    <scope>NUCLEOTIDE SEQUENCE [LARGE SCALE GENOMIC DNA]</scope>
    <source>
        <strain evidence="5 6">12B1</strain>
    </source>
</reference>
<feature type="DNA-binding region" description="HMG box" evidence="2">
    <location>
        <begin position="124"/>
        <end position="192"/>
    </location>
</feature>
<keyword evidence="2" id="KW-0539">Nucleus</keyword>
<feature type="domain" description="HMG box" evidence="4">
    <location>
        <begin position="124"/>
        <end position="192"/>
    </location>
</feature>
<keyword evidence="1 2" id="KW-0238">DNA-binding</keyword>
<dbReference type="Proteomes" id="UP001515480">
    <property type="component" value="Unassembled WGS sequence"/>
</dbReference>
<dbReference type="InterPro" id="IPR036910">
    <property type="entry name" value="HMG_box_dom_sf"/>
</dbReference>
<sequence length="409" mass="44375">MDGTSDPLNLLLGGEDAPKKKARRRRERDPAAPKKPASAMSIFIEAKKPAMKTVDPSLPTMECNRRLQKEWQELSLADREEFTQKAHKDKARYEAELLEYEAPAANLIRPTKSGMRLQKDPRRPKKPKTAYLCFADYHRTSLANALPGAGVSVLAKKIAEKWRAASAEEKAEFIAMAEEDKGRFFSAMKEYKPSAAYKQAKETFKSLKKSGGKRPTDVLSPPPLVTVAASSGQEPSSLEEQNSKLRALVQEQAARIDVQAKAIDALQQGLPLPAEAAAIVSLVTSHPAASASAPSDLTTEPPAEPVGSIAAKPSTAPSAVGPEEAVGARPNDESHYFEWTQKVLGANGEKASPAMKKILKEQGAGALAEMLKKKYAAEHKARETTKAKPKRAPEPTASEPEPSKRTRRG</sequence>
<evidence type="ECO:0000256" key="2">
    <source>
        <dbReference type="PROSITE-ProRule" id="PRU00267"/>
    </source>
</evidence>
<evidence type="ECO:0000256" key="3">
    <source>
        <dbReference type="SAM" id="MobiDB-lite"/>
    </source>
</evidence>
<dbReference type="Pfam" id="PF00505">
    <property type="entry name" value="HMG_box"/>
    <property type="match status" value="2"/>
</dbReference>
<dbReference type="SUPFAM" id="SSF47095">
    <property type="entry name" value="HMG-box"/>
    <property type="match status" value="2"/>
</dbReference>
<evidence type="ECO:0000313" key="6">
    <source>
        <dbReference type="Proteomes" id="UP001515480"/>
    </source>
</evidence>
<evidence type="ECO:0000256" key="1">
    <source>
        <dbReference type="ARBA" id="ARBA00023125"/>
    </source>
</evidence>
<evidence type="ECO:0000313" key="5">
    <source>
        <dbReference type="EMBL" id="KAL1525450.1"/>
    </source>
</evidence>
<dbReference type="GO" id="GO:0003677">
    <property type="term" value="F:DNA binding"/>
    <property type="evidence" value="ECO:0007669"/>
    <property type="project" value="UniProtKB-UniRule"/>
</dbReference>
<evidence type="ECO:0000259" key="4">
    <source>
        <dbReference type="PROSITE" id="PS50118"/>
    </source>
</evidence>
<comment type="caution">
    <text evidence="5">The sequence shown here is derived from an EMBL/GenBank/DDBJ whole genome shotgun (WGS) entry which is preliminary data.</text>
</comment>